<accession>A0A7S4EK66</accession>
<dbReference type="AlphaFoldDB" id="A0A7S4EK66"/>
<feature type="compositionally biased region" description="Basic and acidic residues" evidence="2">
    <location>
        <begin position="197"/>
        <end position="209"/>
    </location>
</feature>
<keyword evidence="3" id="KW-1133">Transmembrane helix</keyword>
<dbReference type="EMBL" id="HBIX01016868">
    <property type="protein sequence ID" value="CAE0719424.1"/>
    <property type="molecule type" value="Transcribed_RNA"/>
</dbReference>
<feature type="transmembrane region" description="Helical" evidence="3">
    <location>
        <begin position="48"/>
        <end position="73"/>
    </location>
</feature>
<keyword evidence="3" id="KW-0812">Transmembrane</keyword>
<gene>
    <name evidence="4" type="ORF">PAUS00366_LOCUS12178</name>
</gene>
<evidence type="ECO:0000313" key="4">
    <source>
        <dbReference type="EMBL" id="CAE0719424.1"/>
    </source>
</evidence>
<evidence type="ECO:0000256" key="2">
    <source>
        <dbReference type="SAM" id="MobiDB-lite"/>
    </source>
</evidence>
<reference evidence="4" key="1">
    <citation type="submission" date="2021-01" db="EMBL/GenBank/DDBJ databases">
        <authorList>
            <person name="Corre E."/>
            <person name="Pelletier E."/>
            <person name="Niang G."/>
            <person name="Scheremetjew M."/>
            <person name="Finn R."/>
            <person name="Kale V."/>
            <person name="Holt S."/>
            <person name="Cochrane G."/>
            <person name="Meng A."/>
            <person name="Brown T."/>
            <person name="Cohen L."/>
        </authorList>
    </citation>
    <scope>NUCLEOTIDE SEQUENCE</scope>
    <source>
        <strain evidence="4">10249 10 AB</strain>
    </source>
</reference>
<evidence type="ECO:0000256" key="1">
    <source>
        <dbReference type="SAM" id="Coils"/>
    </source>
</evidence>
<name>A0A7S4EK66_9STRA</name>
<keyword evidence="1" id="KW-0175">Coiled coil</keyword>
<protein>
    <submittedName>
        <fullName evidence="4">Uncharacterized protein</fullName>
    </submittedName>
</protein>
<evidence type="ECO:0000256" key="3">
    <source>
        <dbReference type="SAM" id="Phobius"/>
    </source>
</evidence>
<organism evidence="4">
    <name type="scientific">Pseudo-nitzschia australis</name>
    <dbReference type="NCBI Taxonomy" id="44445"/>
    <lineage>
        <taxon>Eukaryota</taxon>
        <taxon>Sar</taxon>
        <taxon>Stramenopiles</taxon>
        <taxon>Ochrophyta</taxon>
        <taxon>Bacillariophyta</taxon>
        <taxon>Bacillariophyceae</taxon>
        <taxon>Bacillariophycidae</taxon>
        <taxon>Bacillariales</taxon>
        <taxon>Bacillariaceae</taxon>
        <taxon>Pseudo-nitzschia</taxon>
    </lineage>
</organism>
<proteinExistence type="predicted"/>
<keyword evidence="3" id="KW-0472">Membrane</keyword>
<sequence>MMESTTDEHNNGRSRTVTRRNHIVTPSMPVPGTRTTTRQRKTKAFALWVPKTIATMVLVLASSCITISSAFVVPTSSTGAGASIKIHTADVLVNRRRGNSNIISNFHQDGFKVQILRASSNPNGAEDKNADSDLLEKARKLREEASLLEDNLRATKSKVSNTSASQVVTDVQQLVVNKQLENSVWTLSYRFSSQPPPKDDGKNNNDDNNKPTTFYSGKINLLLKDDGYSEQIEATTTTRQNNNDIEITKIWGWDRETSNEDDLDYLLFSMDVEFPESDPDAPNKKDRYYLQARIEDEGGGIALKDGTITVKKDVTEKTGGMWGLFNVAGILTEFRYCGNFAGRPAAR</sequence>
<feature type="region of interest" description="Disordered" evidence="2">
    <location>
        <begin position="191"/>
        <end position="214"/>
    </location>
</feature>
<feature type="coiled-coil region" evidence="1">
    <location>
        <begin position="131"/>
        <end position="158"/>
    </location>
</feature>